<keyword evidence="2" id="KW-1185">Reference proteome</keyword>
<gene>
    <name evidence="1" type="ORF">SAMN02745133_01454</name>
</gene>
<dbReference type="AlphaFoldDB" id="A0A1M4XI73"/>
<name>A0A1M4XI73_9FIRM</name>
<dbReference type="STRING" id="1121429.SAMN02745133_01454"/>
<dbReference type="RefSeq" id="WP_159431816.1">
    <property type="nucleotide sequence ID" value="NZ_FQUY01000008.1"/>
</dbReference>
<sequence>MQAILAAAGCRQLSEIREIVTKHGQVILGSMDGSRLNSLVDAAGGREIPVYFYETG</sequence>
<protein>
    <submittedName>
        <fullName evidence="1">Uncharacterized protein</fullName>
    </submittedName>
</protein>
<accession>A0A1M4XI73</accession>
<organism evidence="1 2">
    <name type="scientific">Desulforamulus putei DSM 12395</name>
    <dbReference type="NCBI Taxonomy" id="1121429"/>
    <lineage>
        <taxon>Bacteria</taxon>
        <taxon>Bacillati</taxon>
        <taxon>Bacillota</taxon>
        <taxon>Clostridia</taxon>
        <taxon>Eubacteriales</taxon>
        <taxon>Peptococcaceae</taxon>
        <taxon>Desulforamulus</taxon>
    </lineage>
</organism>
<reference evidence="2" key="1">
    <citation type="submission" date="2016-11" db="EMBL/GenBank/DDBJ databases">
        <authorList>
            <person name="Varghese N."/>
            <person name="Submissions S."/>
        </authorList>
    </citation>
    <scope>NUCLEOTIDE SEQUENCE [LARGE SCALE GENOMIC DNA]</scope>
    <source>
        <strain evidence="2">DSM 12395</strain>
    </source>
</reference>
<dbReference type="OrthoDB" id="9931747at2"/>
<dbReference type="EMBL" id="FQUY01000008">
    <property type="protein sequence ID" value="SHE92862.1"/>
    <property type="molecule type" value="Genomic_DNA"/>
</dbReference>
<evidence type="ECO:0000313" key="1">
    <source>
        <dbReference type="EMBL" id="SHE92862.1"/>
    </source>
</evidence>
<dbReference type="Proteomes" id="UP000184148">
    <property type="component" value="Unassembled WGS sequence"/>
</dbReference>
<evidence type="ECO:0000313" key="2">
    <source>
        <dbReference type="Proteomes" id="UP000184148"/>
    </source>
</evidence>
<proteinExistence type="predicted"/>